<organism evidence="1 2">
    <name type="scientific">Tritrichomonas foetus</name>
    <dbReference type="NCBI Taxonomy" id="1144522"/>
    <lineage>
        <taxon>Eukaryota</taxon>
        <taxon>Metamonada</taxon>
        <taxon>Parabasalia</taxon>
        <taxon>Tritrichomonadida</taxon>
        <taxon>Tritrichomonadidae</taxon>
        <taxon>Tritrichomonas</taxon>
    </lineage>
</organism>
<evidence type="ECO:0000313" key="1">
    <source>
        <dbReference type="EMBL" id="OHT12161.1"/>
    </source>
</evidence>
<protein>
    <submittedName>
        <fullName evidence="1">Uncharacterized protein</fullName>
    </submittedName>
</protein>
<gene>
    <name evidence="1" type="ORF">TRFO_18154</name>
</gene>
<name>A0A1J4KLI5_9EUKA</name>
<comment type="caution">
    <text evidence="1">The sequence shown here is derived from an EMBL/GenBank/DDBJ whole genome shotgun (WGS) entry which is preliminary data.</text>
</comment>
<dbReference type="Proteomes" id="UP000179807">
    <property type="component" value="Unassembled WGS sequence"/>
</dbReference>
<dbReference type="VEuPathDB" id="TrichDB:TRFO_18154"/>
<reference evidence="1" key="1">
    <citation type="submission" date="2016-10" db="EMBL/GenBank/DDBJ databases">
        <authorList>
            <person name="Benchimol M."/>
            <person name="Almeida L.G."/>
            <person name="Vasconcelos A.T."/>
            <person name="Perreira-Neves A."/>
            <person name="Rosa I.A."/>
            <person name="Tasca T."/>
            <person name="Bogo M.R."/>
            <person name="de Souza W."/>
        </authorList>
    </citation>
    <scope>NUCLEOTIDE SEQUENCE [LARGE SCALE GENOMIC DNA]</scope>
    <source>
        <strain evidence="1">K</strain>
    </source>
</reference>
<evidence type="ECO:0000313" key="2">
    <source>
        <dbReference type="Proteomes" id="UP000179807"/>
    </source>
</evidence>
<dbReference type="GeneID" id="94834713"/>
<proteinExistence type="predicted"/>
<dbReference type="EMBL" id="MLAK01000570">
    <property type="protein sequence ID" value="OHT12161.1"/>
    <property type="molecule type" value="Genomic_DNA"/>
</dbReference>
<accession>A0A1J4KLI5</accession>
<sequence>MKNRIKDIYEMKKSEKYLSNDQILLSTISGVMLSHRNPRKRSIMRDFKYLFHYINENAEQPVSLLFHIGIVIVDAEHILIRRYQLSRYINYPRSSFSHFLTRHRIIKSSIDDIETTINIQKLKNDKFWTAYKITEDSTFNLLLLNYPFLWASRETIQKTIGLANPIISLLQSFQMPNMIEA</sequence>
<keyword evidence="2" id="KW-1185">Reference proteome</keyword>
<dbReference type="RefSeq" id="XP_068365297.1">
    <property type="nucleotide sequence ID" value="XM_068500009.1"/>
</dbReference>
<dbReference type="AlphaFoldDB" id="A0A1J4KLI5"/>